<dbReference type="InterPro" id="IPR003594">
    <property type="entry name" value="HATPase_dom"/>
</dbReference>
<dbReference type="EC" id="2.7.13.3" evidence="3"/>
<protein>
    <recommendedName>
        <fullName evidence="3">histidine kinase</fullName>
        <ecNumber evidence="3">2.7.13.3</ecNumber>
    </recommendedName>
</protein>
<dbReference type="GO" id="GO:0016020">
    <property type="term" value="C:membrane"/>
    <property type="evidence" value="ECO:0007669"/>
    <property type="project" value="UniProtKB-SubCell"/>
</dbReference>
<evidence type="ECO:0000313" key="12">
    <source>
        <dbReference type="Proteomes" id="UP000199093"/>
    </source>
</evidence>
<keyword evidence="6" id="KW-0812">Transmembrane</keyword>
<dbReference type="PANTHER" id="PTHR45436">
    <property type="entry name" value="SENSOR HISTIDINE KINASE YKOH"/>
    <property type="match status" value="1"/>
</dbReference>
<dbReference type="InterPro" id="IPR005467">
    <property type="entry name" value="His_kinase_dom"/>
</dbReference>
<dbReference type="PROSITE" id="PS50109">
    <property type="entry name" value="HIS_KIN"/>
    <property type="match status" value="1"/>
</dbReference>
<organism evidence="11 12">
    <name type="scientific">Salipiger marinus</name>
    <dbReference type="NCBI Taxonomy" id="555512"/>
    <lineage>
        <taxon>Bacteria</taxon>
        <taxon>Pseudomonadati</taxon>
        <taxon>Pseudomonadota</taxon>
        <taxon>Alphaproteobacteria</taxon>
        <taxon>Rhodobacterales</taxon>
        <taxon>Roseobacteraceae</taxon>
        <taxon>Salipiger</taxon>
    </lineage>
</organism>
<evidence type="ECO:0000256" key="7">
    <source>
        <dbReference type="ARBA" id="ARBA00022777"/>
    </source>
</evidence>
<evidence type="ECO:0000259" key="10">
    <source>
        <dbReference type="PROSITE" id="PS50109"/>
    </source>
</evidence>
<dbReference type="InterPro" id="IPR004358">
    <property type="entry name" value="Sig_transdc_His_kin-like_C"/>
</dbReference>
<dbReference type="Gene3D" id="1.10.287.130">
    <property type="match status" value="1"/>
</dbReference>
<comment type="subcellular location">
    <subcellularLocation>
        <location evidence="2">Membrane</location>
    </subcellularLocation>
</comment>
<dbReference type="SMART" id="SM00388">
    <property type="entry name" value="HisKA"/>
    <property type="match status" value="1"/>
</dbReference>
<dbReference type="Pfam" id="PF02518">
    <property type="entry name" value="HATPase_c"/>
    <property type="match status" value="1"/>
</dbReference>
<evidence type="ECO:0000256" key="9">
    <source>
        <dbReference type="ARBA" id="ARBA00023136"/>
    </source>
</evidence>
<evidence type="ECO:0000256" key="2">
    <source>
        <dbReference type="ARBA" id="ARBA00004370"/>
    </source>
</evidence>
<gene>
    <name evidence="11" type="ORF">SAMN04487993_10251</name>
</gene>
<evidence type="ECO:0000256" key="1">
    <source>
        <dbReference type="ARBA" id="ARBA00000085"/>
    </source>
</evidence>
<evidence type="ECO:0000313" key="11">
    <source>
        <dbReference type="EMBL" id="SDJ29653.1"/>
    </source>
</evidence>
<keyword evidence="12" id="KW-1185">Reference proteome</keyword>
<dbReference type="AlphaFoldDB" id="A0A1G8SKG0"/>
<dbReference type="CDD" id="cd00075">
    <property type="entry name" value="HATPase"/>
    <property type="match status" value="1"/>
</dbReference>
<dbReference type="GO" id="GO:0000155">
    <property type="term" value="F:phosphorelay sensor kinase activity"/>
    <property type="evidence" value="ECO:0007669"/>
    <property type="project" value="InterPro"/>
</dbReference>
<name>A0A1G8SKG0_9RHOB</name>
<dbReference type="OrthoDB" id="9809766at2"/>
<proteinExistence type="predicted"/>
<keyword evidence="7 11" id="KW-0418">Kinase</keyword>
<evidence type="ECO:0000256" key="4">
    <source>
        <dbReference type="ARBA" id="ARBA00022553"/>
    </source>
</evidence>
<dbReference type="STRING" id="555512.SAMN04487993_10251"/>
<dbReference type="PANTHER" id="PTHR45436:SF5">
    <property type="entry name" value="SENSOR HISTIDINE KINASE TRCS"/>
    <property type="match status" value="1"/>
</dbReference>
<evidence type="ECO:0000256" key="5">
    <source>
        <dbReference type="ARBA" id="ARBA00022679"/>
    </source>
</evidence>
<dbReference type="EMBL" id="FNEJ01000025">
    <property type="protein sequence ID" value="SDJ29653.1"/>
    <property type="molecule type" value="Genomic_DNA"/>
</dbReference>
<keyword evidence="5" id="KW-0808">Transferase</keyword>
<feature type="domain" description="Histidine kinase" evidence="10">
    <location>
        <begin position="23"/>
        <end position="234"/>
    </location>
</feature>
<dbReference type="SUPFAM" id="SSF47384">
    <property type="entry name" value="Homodimeric domain of signal transducing histidine kinase"/>
    <property type="match status" value="1"/>
</dbReference>
<keyword evidence="9" id="KW-0472">Membrane</keyword>
<reference evidence="11 12" key="1">
    <citation type="submission" date="2016-10" db="EMBL/GenBank/DDBJ databases">
        <authorList>
            <person name="de Groot N.N."/>
        </authorList>
    </citation>
    <scope>NUCLEOTIDE SEQUENCE [LARGE SCALE GENOMIC DNA]</scope>
    <source>
        <strain evidence="11 12">DSM 26424</strain>
    </source>
</reference>
<accession>A0A1G8SKG0</accession>
<comment type="catalytic activity">
    <reaction evidence="1">
        <text>ATP + protein L-histidine = ADP + protein N-phospho-L-histidine.</text>
        <dbReference type="EC" id="2.7.13.3"/>
    </reaction>
</comment>
<dbReference type="InterPro" id="IPR003661">
    <property type="entry name" value="HisK_dim/P_dom"/>
</dbReference>
<dbReference type="Proteomes" id="UP000199093">
    <property type="component" value="Unassembled WGS sequence"/>
</dbReference>
<keyword evidence="4" id="KW-0597">Phosphoprotein</keyword>
<dbReference type="InterPro" id="IPR050428">
    <property type="entry name" value="TCS_sensor_his_kinase"/>
</dbReference>
<dbReference type="PRINTS" id="PR00344">
    <property type="entry name" value="BCTRLSENSOR"/>
</dbReference>
<evidence type="ECO:0000256" key="8">
    <source>
        <dbReference type="ARBA" id="ARBA00022989"/>
    </source>
</evidence>
<dbReference type="InterPro" id="IPR036097">
    <property type="entry name" value="HisK_dim/P_sf"/>
</dbReference>
<evidence type="ECO:0000256" key="3">
    <source>
        <dbReference type="ARBA" id="ARBA00012438"/>
    </source>
</evidence>
<dbReference type="Pfam" id="PF00512">
    <property type="entry name" value="HisKA"/>
    <property type="match status" value="1"/>
</dbReference>
<dbReference type="Gene3D" id="3.30.565.10">
    <property type="entry name" value="Histidine kinase-like ATPase, C-terminal domain"/>
    <property type="match status" value="1"/>
</dbReference>
<sequence length="234" mass="25153">MVKKMRQDRLRHALAAERRFVADASHELRTPLTAIRAQLDTIDRDGLPPDTRRALDQIRRAVDRSSRLAQQLLRLARADAAPAAPAPPLHLDQQLAAILSDLFPLALRHDNALELDCTPVLLAIAAEDLEMLVANLVENAIHHGGPGGSVRVGCGEDSAGLWLRVEDAGPGIDPADLPRLFDRFHRGSSAGAGGAGLGLAIVAAIAQRTGARLVLDRAPDLGGLRVELRFPRHL</sequence>
<dbReference type="SMART" id="SM00387">
    <property type="entry name" value="HATPase_c"/>
    <property type="match status" value="1"/>
</dbReference>
<dbReference type="SUPFAM" id="SSF55874">
    <property type="entry name" value="ATPase domain of HSP90 chaperone/DNA topoisomerase II/histidine kinase"/>
    <property type="match status" value="1"/>
</dbReference>
<keyword evidence="8" id="KW-1133">Transmembrane helix</keyword>
<dbReference type="InterPro" id="IPR036890">
    <property type="entry name" value="HATPase_C_sf"/>
</dbReference>
<dbReference type="CDD" id="cd00082">
    <property type="entry name" value="HisKA"/>
    <property type="match status" value="1"/>
</dbReference>
<evidence type="ECO:0000256" key="6">
    <source>
        <dbReference type="ARBA" id="ARBA00022692"/>
    </source>
</evidence>